<keyword evidence="2" id="KW-1185">Reference proteome</keyword>
<organism evidence="1 2">
    <name type="scientific">Acanthoscelides obtectus</name>
    <name type="common">Bean weevil</name>
    <name type="synonym">Bruchus obtectus</name>
    <dbReference type="NCBI Taxonomy" id="200917"/>
    <lineage>
        <taxon>Eukaryota</taxon>
        <taxon>Metazoa</taxon>
        <taxon>Ecdysozoa</taxon>
        <taxon>Arthropoda</taxon>
        <taxon>Hexapoda</taxon>
        <taxon>Insecta</taxon>
        <taxon>Pterygota</taxon>
        <taxon>Neoptera</taxon>
        <taxon>Endopterygota</taxon>
        <taxon>Coleoptera</taxon>
        <taxon>Polyphaga</taxon>
        <taxon>Cucujiformia</taxon>
        <taxon>Chrysomeloidea</taxon>
        <taxon>Chrysomelidae</taxon>
        <taxon>Bruchinae</taxon>
        <taxon>Bruchini</taxon>
        <taxon>Acanthoscelides</taxon>
    </lineage>
</organism>
<dbReference type="AlphaFoldDB" id="A0A9P0PIL2"/>
<evidence type="ECO:0000313" key="1">
    <source>
        <dbReference type="EMBL" id="CAH1982168.1"/>
    </source>
</evidence>
<evidence type="ECO:0000313" key="2">
    <source>
        <dbReference type="Proteomes" id="UP001152888"/>
    </source>
</evidence>
<dbReference type="Proteomes" id="UP001152888">
    <property type="component" value="Unassembled WGS sequence"/>
</dbReference>
<accession>A0A9P0PIL2</accession>
<proteinExistence type="predicted"/>
<name>A0A9P0PIL2_ACAOB</name>
<protein>
    <submittedName>
        <fullName evidence="1">Uncharacterized protein</fullName>
    </submittedName>
</protein>
<dbReference type="EMBL" id="CAKOFQ010006917">
    <property type="protein sequence ID" value="CAH1982168.1"/>
    <property type="molecule type" value="Genomic_DNA"/>
</dbReference>
<sequence>MCSKWLECYAPPNIKQLEIIFPVVGHSFIPPDRVFGNIEKAIRKQEIISTPQRYIEHIEQYATVINMGVDVPVLDWKKESQNVLKPPGA</sequence>
<dbReference type="OrthoDB" id="6779177at2759"/>
<gene>
    <name evidence="1" type="ORF">ACAOBT_LOCUS14869</name>
</gene>
<comment type="caution">
    <text evidence="1">The sequence shown here is derived from an EMBL/GenBank/DDBJ whole genome shotgun (WGS) entry which is preliminary data.</text>
</comment>
<reference evidence="1" key="1">
    <citation type="submission" date="2022-03" db="EMBL/GenBank/DDBJ databases">
        <authorList>
            <person name="Sayadi A."/>
        </authorList>
    </citation>
    <scope>NUCLEOTIDE SEQUENCE</scope>
</reference>